<evidence type="ECO:0000313" key="1">
    <source>
        <dbReference type="EMBL" id="MDZ8161993.1"/>
    </source>
</evidence>
<sequence length="80" mass="8529">MANAQQTAGALIFGTADRDMKQIAAAIRDYPREGNLALMLALAETAALALEQLHGDDWRQALSVAMLDAELDDIDPTGTT</sequence>
<protein>
    <submittedName>
        <fullName evidence="1">Uncharacterized protein</fullName>
    </submittedName>
</protein>
<dbReference type="EMBL" id="JAWJYN010000002">
    <property type="protein sequence ID" value="MDZ8161993.1"/>
    <property type="molecule type" value="Genomic_DNA"/>
</dbReference>
<gene>
    <name evidence="1" type="ORF">R2Q92_09070</name>
</gene>
<dbReference type="Proteomes" id="UP001291912">
    <property type="component" value="Unassembled WGS sequence"/>
</dbReference>
<name>A0ABU5N7D8_9MICO</name>
<comment type="caution">
    <text evidence="1">The sequence shown here is derived from an EMBL/GenBank/DDBJ whole genome shotgun (WGS) entry which is preliminary data.</text>
</comment>
<organism evidence="1 2">
    <name type="scientific">Microbacterium aquimaris</name>
    <dbReference type="NCBI Taxonomy" id="459816"/>
    <lineage>
        <taxon>Bacteria</taxon>
        <taxon>Bacillati</taxon>
        <taxon>Actinomycetota</taxon>
        <taxon>Actinomycetes</taxon>
        <taxon>Micrococcales</taxon>
        <taxon>Microbacteriaceae</taxon>
        <taxon>Microbacterium</taxon>
    </lineage>
</organism>
<keyword evidence="2" id="KW-1185">Reference proteome</keyword>
<evidence type="ECO:0000313" key="2">
    <source>
        <dbReference type="Proteomes" id="UP001291912"/>
    </source>
</evidence>
<reference evidence="1 2" key="1">
    <citation type="submission" date="2023-10" db="EMBL/GenBank/DDBJ databases">
        <title>Microbacterium xanthum sp. nov., isolated from seaweed.</title>
        <authorList>
            <person name="Lee S.D."/>
        </authorList>
    </citation>
    <scope>NUCLEOTIDE SEQUENCE [LARGE SCALE GENOMIC DNA]</scope>
    <source>
        <strain evidence="1 2">KCTC 19124</strain>
    </source>
</reference>
<proteinExistence type="predicted"/>
<accession>A0ABU5N7D8</accession>
<dbReference type="RefSeq" id="WP_194424493.1">
    <property type="nucleotide sequence ID" value="NZ_BAAAPT010000002.1"/>
</dbReference>